<organism evidence="3 4">
    <name type="scientific">Iris pallida</name>
    <name type="common">Sweet iris</name>
    <dbReference type="NCBI Taxonomy" id="29817"/>
    <lineage>
        <taxon>Eukaryota</taxon>
        <taxon>Viridiplantae</taxon>
        <taxon>Streptophyta</taxon>
        <taxon>Embryophyta</taxon>
        <taxon>Tracheophyta</taxon>
        <taxon>Spermatophyta</taxon>
        <taxon>Magnoliopsida</taxon>
        <taxon>Liliopsida</taxon>
        <taxon>Asparagales</taxon>
        <taxon>Iridaceae</taxon>
        <taxon>Iridoideae</taxon>
        <taxon>Irideae</taxon>
        <taxon>Iris</taxon>
    </lineage>
</organism>
<feature type="compositionally biased region" description="Basic and acidic residues" evidence="1">
    <location>
        <begin position="91"/>
        <end position="101"/>
    </location>
</feature>
<sequence>MTKRKISLLDSGCQPEQECEQKKEKHMENTVSTIKKVTSSTSCKLAEMVEEDSLISTNRNSEANGKDPETSLRSTDQSSADVSSLLSTETDTARKCEDSLNKDPNLFGKFEEDISKGANVDLAKHSHMTDSNSSETPETYKQYRRRMDKKKLSETKIAAYPSLPVQESTDGNASSLSSIAKSGSASKISDGTFVGDCSMSSGAMDNSTLVRNASTHSDKSNMLDEASSKLKEVKSYSKGHEKAENKGKDKVLGFSQHSFELDQNNPSATNLPSKGGVAALLGEEKVVAVTESSSVMDVESRDSSMIKRADPCFTVDPSIQIERGTGNHEEGNQKALSTYCRESPSPIRGVMHDSGTLDQLNERIAQLDSSKEEPSFSFQKLEAGMPDPERALVSPRKKKLLVLDLNGLLADIIIDFHNAHKAQKKISGKSIFKRPFCDDFLKFCFEMFDVGVWSSRKGYNVDGVVDFLMRDSKHKLLFCWDQSKCTYTGFNTLENRYKPLVLKELKKLWNKEESDLPWEKGDYSPSNTLLVDDSPYKAICNPKHTAIFPQPFRFDDEKDNSLGPGGDLRVYLEGIAACEDVQQYVEKHPFGQHAITTDDASWSFYLQVIDRVEKSLVPA</sequence>
<feature type="domain" description="FCP1 homology" evidence="2">
    <location>
        <begin position="394"/>
        <end position="575"/>
    </location>
</feature>
<evidence type="ECO:0000313" key="3">
    <source>
        <dbReference type="EMBL" id="KAJ6795410.1"/>
    </source>
</evidence>
<reference evidence="3" key="2">
    <citation type="submission" date="2023-04" db="EMBL/GenBank/DDBJ databases">
        <authorList>
            <person name="Bruccoleri R.E."/>
            <person name="Oakeley E.J."/>
            <person name="Faust A.-M."/>
            <person name="Dessus-Babus S."/>
            <person name="Altorfer M."/>
            <person name="Burckhardt D."/>
            <person name="Oertli M."/>
            <person name="Naumann U."/>
            <person name="Petersen F."/>
            <person name="Wong J."/>
        </authorList>
    </citation>
    <scope>NUCLEOTIDE SEQUENCE</scope>
    <source>
        <strain evidence="3">GSM-AAB239-AS_SAM_17_03QT</strain>
        <tissue evidence="3">Leaf</tissue>
    </source>
</reference>
<dbReference type="PROSITE" id="PS50969">
    <property type="entry name" value="FCP1"/>
    <property type="match status" value="1"/>
</dbReference>
<name>A0AAX6DUD4_IRIPA</name>
<dbReference type="SMART" id="SM00577">
    <property type="entry name" value="CPDc"/>
    <property type="match status" value="1"/>
</dbReference>
<evidence type="ECO:0000256" key="1">
    <source>
        <dbReference type="SAM" id="MobiDB-lite"/>
    </source>
</evidence>
<dbReference type="AlphaFoldDB" id="A0AAX6DUD4"/>
<dbReference type="EMBL" id="JANAVB010041818">
    <property type="protein sequence ID" value="KAJ6795410.1"/>
    <property type="molecule type" value="Genomic_DNA"/>
</dbReference>
<keyword evidence="4" id="KW-1185">Reference proteome</keyword>
<feature type="region of interest" description="Disordered" evidence="1">
    <location>
        <begin position="51"/>
        <end position="102"/>
    </location>
</feature>
<dbReference type="FunFam" id="3.40.50.1000:FF:000257">
    <property type="entry name" value="Haloacid dehalogenase-like hydrolase (HAD) superfamily protein"/>
    <property type="match status" value="1"/>
</dbReference>
<comment type="caution">
    <text evidence="3">The sequence shown here is derived from an EMBL/GenBank/DDBJ whole genome shotgun (WGS) entry which is preliminary data.</text>
</comment>
<dbReference type="InterPro" id="IPR050365">
    <property type="entry name" value="TIM50"/>
</dbReference>
<feature type="region of interest" description="Disordered" evidence="1">
    <location>
        <begin position="212"/>
        <end position="248"/>
    </location>
</feature>
<dbReference type="InterPro" id="IPR036412">
    <property type="entry name" value="HAD-like_sf"/>
</dbReference>
<dbReference type="Pfam" id="PF03031">
    <property type="entry name" value="NIF"/>
    <property type="match status" value="1"/>
</dbReference>
<gene>
    <name evidence="3" type="ORF">M6B38_226585</name>
</gene>
<feature type="compositionally biased region" description="Polar residues" evidence="1">
    <location>
        <begin position="71"/>
        <end position="90"/>
    </location>
</feature>
<feature type="compositionally biased region" description="Polar residues" evidence="1">
    <location>
        <begin position="54"/>
        <end position="63"/>
    </location>
</feature>
<feature type="compositionally biased region" description="Basic and acidic residues" evidence="1">
    <location>
        <begin position="216"/>
        <end position="248"/>
    </location>
</feature>
<dbReference type="InterPro" id="IPR023214">
    <property type="entry name" value="HAD_sf"/>
</dbReference>
<feature type="region of interest" description="Disordered" evidence="1">
    <location>
        <begin position="1"/>
        <end position="29"/>
    </location>
</feature>
<protein>
    <recommendedName>
        <fullName evidence="2">FCP1 homology domain-containing protein</fullName>
    </recommendedName>
</protein>
<proteinExistence type="predicted"/>
<dbReference type="PANTHER" id="PTHR12210">
    <property type="entry name" value="DULLARD PROTEIN PHOSPHATASE"/>
    <property type="match status" value="1"/>
</dbReference>
<feature type="compositionally biased region" description="Low complexity" evidence="1">
    <location>
        <begin position="173"/>
        <end position="185"/>
    </location>
</feature>
<dbReference type="SUPFAM" id="SSF56784">
    <property type="entry name" value="HAD-like"/>
    <property type="match status" value="1"/>
</dbReference>
<feature type="region of interest" description="Disordered" evidence="1">
    <location>
        <begin position="166"/>
        <end position="185"/>
    </location>
</feature>
<accession>A0AAX6DUD4</accession>
<dbReference type="Proteomes" id="UP001140949">
    <property type="component" value="Unassembled WGS sequence"/>
</dbReference>
<reference evidence="3" key="1">
    <citation type="journal article" date="2023" name="GigaByte">
        <title>Genome assembly of the bearded iris, Iris pallida Lam.</title>
        <authorList>
            <person name="Bruccoleri R.E."/>
            <person name="Oakeley E.J."/>
            <person name="Faust A.M.E."/>
            <person name="Altorfer M."/>
            <person name="Dessus-Babus S."/>
            <person name="Burckhardt D."/>
            <person name="Oertli M."/>
            <person name="Naumann U."/>
            <person name="Petersen F."/>
            <person name="Wong J."/>
        </authorList>
    </citation>
    <scope>NUCLEOTIDE SEQUENCE</scope>
    <source>
        <strain evidence="3">GSM-AAB239-AS_SAM_17_03QT</strain>
    </source>
</reference>
<dbReference type="InterPro" id="IPR004274">
    <property type="entry name" value="FCP1_dom"/>
</dbReference>
<dbReference type="Gene3D" id="3.40.50.1000">
    <property type="entry name" value="HAD superfamily/HAD-like"/>
    <property type="match status" value="1"/>
</dbReference>
<feature type="compositionally biased region" description="Basic and acidic residues" evidence="1">
    <location>
        <begin position="19"/>
        <end position="28"/>
    </location>
</feature>
<evidence type="ECO:0000313" key="4">
    <source>
        <dbReference type="Proteomes" id="UP001140949"/>
    </source>
</evidence>
<evidence type="ECO:0000259" key="2">
    <source>
        <dbReference type="PROSITE" id="PS50969"/>
    </source>
</evidence>